<gene>
    <name evidence="2" type="ORF">TELCIR_15078</name>
</gene>
<feature type="coiled-coil region" evidence="1">
    <location>
        <begin position="102"/>
        <end position="158"/>
    </location>
</feature>
<evidence type="ECO:0000313" key="3">
    <source>
        <dbReference type="Proteomes" id="UP000230423"/>
    </source>
</evidence>
<evidence type="ECO:0000256" key="1">
    <source>
        <dbReference type="SAM" id="Coils"/>
    </source>
</evidence>
<sequence length="390" mass="43818">MIGMNVTIGCSFCCCGDEVKVIKCSDGLLKYIGALPSWAGRGKTFPDVRFRNEGHRKRILVIALDNYFTGRKRNVERWIGHPNFELVHHDVEKNDYHHNGQLLMLKNRVENMERERERLAAHTRDQLIAKEKHHAAEINEKEERIRQLETQIQCLRQENLQCSFQVHNVTMSGSVDVEMASGSAAPIAAAGLPTRRVSLPRNDVAWKNISRFGAAASVFANNSTVDRFGNENGSETFAHIPSQMLGLPIPVSSDSSRCPQPVYSAAPKKTAAITESKQCQADGLSDNWNVHCKMREASLESLLGFATASEGDDFDISALSRGAREPVADETLDRPRNSTVAGWDISRRSLKGVHRHRLCRMCKMDCERGYYKLDPEAGEWTPIYYELTTK</sequence>
<dbReference type="OrthoDB" id="5793095at2759"/>
<reference evidence="2 3" key="1">
    <citation type="submission" date="2015-09" db="EMBL/GenBank/DDBJ databases">
        <title>Draft genome of the parasitic nematode Teladorsagia circumcincta isolate WARC Sus (inbred).</title>
        <authorList>
            <person name="Mitreva M."/>
        </authorList>
    </citation>
    <scope>NUCLEOTIDE SEQUENCE [LARGE SCALE GENOMIC DNA]</scope>
    <source>
        <strain evidence="2 3">S</strain>
    </source>
</reference>
<proteinExistence type="predicted"/>
<dbReference type="EMBL" id="KZ351030">
    <property type="protein sequence ID" value="PIO63322.1"/>
    <property type="molecule type" value="Genomic_DNA"/>
</dbReference>
<evidence type="ECO:0000313" key="2">
    <source>
        <dbReference type="EMBL" id="PIO63322.1"/>
    </source>
</evidence>
<keyword evidence="3" id="KW-1185">Reference proteome</keyword>
<organism evidence="2 3">
    <name type="scientific">Teladorsagia circumcincta</name>
    <name type="common">Brown stomach worm</name>
    <name type="synonym">Ostertagia circumcincta</name>
    <dbReference type="NCBI Taxonomy" id="45464"/>
    <lineage>
        <taxon>Eukaryota</taxon>
        <taxon>Metazoa</taxon>
        <taxon>Ecdysozoa</taxon>
        <taxon>Nematoda</taxon>
        <taxon>Chromadorea</taxon>
        <taxon>Rhabditida</taxon>
        <taxon>Rhabditina</taxon>
        <taxon>Rhabditomorpha</taxon>
        <taxon>Strongyloidea</taxon>
        <taxon>Trichostrongylidae</taxon>
        <taxon>Teladorsagia</taxon>
    </lineage>
</organism>
<keyword evidence="1" id="KW-0175">Coiled coil</keyword>
<dbReference type="AlphaFoldDB" id="A0A2G9U0U4"/>
<dbReference type="Gene3D" id="3.40.50.720">
    <property type="entry name" value="NAD(P)-binding Rossmann-like Domain"/>
    <property type="match status" value="1"/>
</dbReference>
<protein>
    <submittedName>
        <fullName evidence="2">Uncharacterized protein</fullName>
    </submittedName>
</protein>
<dbReference type="Proteomes" id="UP000230423">
    <property type="component" value="Unassembled WGS sequence"/>
</dbReference>
<accession>A0A2G9U0U4</accession>
<name>A0A2G9U0U4_TELCI</name>